<gene>
    <name evidence="2" type="ORF">XNOV1_A005410</name>
</gene>
<dbReference type="AlphaFoldDB" id="A0AAV1F520"/>
<name>A0AAV1F520_XYRNO</name>
<dbReference type="EMBL" id="OY660868">
    <property type="protein sequence ID" value="CAJ1056090.1"/>
    <property type="molecule type" value="Genomic_DNA"/>
</dbReference>
<reference evidence="2" key="1">
    <citation type="submission" date="2023-08" db="EMBL/GenBank/DDBJ databases">
        <authorList>
            <person name="Alioto T."/>
            <person name="Alioto T."/>
            <person name="Gomez Garrido J."/>
        </authorList>
    </citation>
    <scope>NUCLEOTIDE SEQUENCE</scope>
</reference>
<evidence type="ECO:0000313" key="2">
    <source>
        <dbReference type="EMBL" id="CAJ1056090.1"/>
    </source>
</evidence>
<evidence type="ECO:0000313" key="3">
    <source>
        <dbReference type="Proteomes" id="UP001178508"/>
    </source>
</evidence>
<sequence length="133" mass="14482">MRCLRVSVQAGLTPDRLGPRPDRSSAALSSLPPGEVDQAATAEEEDEEEEEEEEALHSNSNCTDDAFREGGEDSLSSEKVSATGKTRTTPLEIVQCGSSEFQREKIVFLAHGPSFTHGILASEMIIYRLQTLT</sequence>
<keyword evidence="3" id="KW-1185">Reference proteome</keyword>
<feature type="region of interest" description="Disordered" evidence="1">
    <location>
        <begin position="1"/>
        <end position="87"/>
    </location>
</feature>
<feature type="compositionally biased region" description="Acidic residues" evidence="1">
    <location>
        <begin position="42"/>
        <end position="54"/>
    </location>
</feature>
<feature type="compositionally biased region" description="Polar residues" evidence="1">
    <location>
        <begin position="77"/>
        <end position="87"/>
    </location>
</feature>
<proteinExistence type="predicted"/>
<organism evidence="2 3">
    <name type="scientific">Xyrichtys novacula</name>
    <name type="common">Pearly razorfish</name>
    <name type="synonym">Hemipteronotus novacula</name>
    <dbReference type="NCBI Taxonomy" id="13765"/>
    <lineage>
        <taxon>Eukaryota</taxon>
        <taxon>Metazoa</taxon>
        <taxon>Chordata</taxon>
        <taxon>Craniata</taxon>
        <taxon>Vertebrata</taxon>
        <taxon>Euteleostomi</taxon>
        <taxon>Actinopterygii</taxon>
        <taxon>Neopterygii</taxon>
        <taxon>Teleostei</taxon>
        <taxon>Neoteleostei</taxon>
        <taxon>Acanthomorphata</taxon>
        <taxon>Eupercaria</taxon>
        <taxon>Labriformes</taxon>
        <taxon>Labridae</taxon>
        <taxon>Xyrichtys</taxon>
    </lineage>
</organism>
<dbReference type="Proteomes" id="UP001178508">
    <property type="component" value="Chromosome 5"/>
</dbReference>
<evidence type="ECO:0000256" key="1">
    <source>
        <dbReference type="SAM" id="MobiDB-lite"/>
    </source>
</evidence>
<accession>A0AAV1F520</accession>
<protein>
    <submittedName>
        <fullName evidence="2">Uncharacterized protein</fullName>
    </submittedName>
</protein>